<dbReference type="WBParaSite" id="JU765_v2.g20215.t3">
    <property type="protein sequence ID" value="JU765_v2.g20215.t3"/>
    <property type="gene ID" value="JU765_v2.g20215"/>
</dbReference>
<evidence type="ECO:0000313" key="2">
    <source>
        <dbReference type="WBParaSite" id="JU765_v2.g20215.t3"/>
    </source>
</evidence>
<reference evidence="2" key="1">
    <citation type="submission" date="2022-11" db="UniProtKB">
        <authorList>
            <consortium name="WormBaseParasite"/>
        </authorList>
    </citation>
    <scope>IDENTIFICATION</scope>
</reference>
<proteinExistence type="predicted"/>
<protein>
    <submittedName>
        <fullName evidence="2">RGS domain-containing protein</fullName>
    </submittedName>
</protein>
<dbReference type="Proteomes" id="UP000887576">
    <property type="component" value="Unplaced"/>
</dbReference>
<name>A0AC34QX41_9BILA</name>
<evidence type="ECO:0000313" key="1">
    <source>
        <dbReference type="Proteomes" id="UP000887576"/>
    </source>
</evidence>
<accession>A0AC34QX41</accession>
<sequence>MPSTEGLDYPRAASWSSSTVAEIMRDKLGKQLFRRFLFESLAEENMLFVDQIDAIRKFEGDALKTAVQDLLDKYDMYINISSSAKAKLVEISTGTNVDRKNLELAYKEVYKLLENDQFPRFRRSELYLNFLERLLPRTYAEKWASSFDALLGNQVGRHHFREFLFSIHAEENLRFWEAIIDSFDALLGNQVGRHHFREFLFSIHAEENLRFWEAIIEFRNTKNRSHAMTNMARSIHDQFLKEGCTNEVFLPFGLRQNLIKRIKDKDVDLTLFDEATKHVEQVLKNDPYVRFLASNNYKNLLAKLIK</sequence>
<organism evidence="1 2">
    <name type="scientific">Panagrolaimus sp. JU765</name>
    <dbReference type="NCBI Taxonomy" id="591449"/>
    <lineage>
        <taxon>Eukaryota</taxon>
        <taxon>Metazoa</taxon>
        <taxon>Ecdysozoa</taxon>
        <taxon>Nematoda</taxon>
        <taxon>Chromadorea</taxon>
        <taxon>Rhabditida</taxon>
        <taxon>Tylenchina</taxon>
        <taxon>Panagrolaimomorpha</taxon>
        <taxon>Panagrolaimoidea</taxon>
        <taxon>Panagrolaimidae</taxon>
        <taxon>Panagrolaimus</taxon>
    </lineage>
</organism>